<proteinExistence type="predicted"/>
<evidence type="ECO:0000256" key="8">
    <source>
        <dbReference type="SAM" id="Phobius"/>
    </source>
</evidence>
<organism evidence="10 11">
    <name type="scientific">Leucobacter chromiireducens subsp. chromiireducens</name>
    <dbReference type="NCBI Taxonomy" id="660067"/>
    <lineage>
        <taxon>Bacteria</taxon>
        <taxon>Bacillati</taxon>
        <taxon>Actinomycetota</taxon>
        <taxon>Actinomycetes</taxon>
        <taxon>Micrococcales</taxon>
        <taxon>Microbacteriaceae</taxon>
        <taxon>Leucobacter</taxon>
    </lineage>
</organism>
<reference evidence="10 11" key="1">
    <citation type="submission" date="2018-09" db="EMBL/GenBank/DDBJ databases">
        <title>Comparative genomics of Leucobacter spp.</title>
        <authorList>
            <person name="Reis A.C."/>
            <person name="Kolvenbach B.A."/>
            <person name="Corvini P.F.X."/>
            <person name="Nunes O.C."/>
        </authorList>
    </citation>
    <scope>NUCLEOTIDE SEQUENCE [LARGE SCALE GENOMIC DNA]</scope>
    <source>
        <strain evidence="10 11">L-1</strain>
    </source>
</reference>
<comment type="caution">
    <text evidence="10">The sequence shown here is derived from an EMBL/GenBank/DDBJ whole genome shotgun (WGS) entry which is preliminary data.</text>
</comment>
<dbReference type="Gene3D" id="1.20.120.350">
    <property type="entry name" value="Voltage-gated potassium channels. Chain C"/>
    <property type="match status" value="1"/>
</dbReference>
<keyword evidence="11" id="KW-1185">Reference proteome</keyword>
<keyword evidence="5" id="KW-0406">Ion transport</keyword>
<dbReference type="Pfam" id="PF07885">
    <property type="entry name" value="Ion_trans_2"/>
    <property type="match status" value="1"/>
</dbReference>
<dbReference type="InterPro" id="IPR028325">
    <property type="entry name" value="VG_K_chnl"/>
</dbReference>
<evidence type="ECO:0000313" key="10">
    <source>
        <dbReference type="EMBL" id="MBL3689713.1"/>
    </source>
</evidence>
<evidence type="ECO:0000259" key="9">
    <source>
        <dbReference type="Pfam" id="PF07885"/>
    </source>
</evidence>
<dbReference type="Gene3D" id="1.10.287.70">
    <property type="match status" value="1"/>
</dbReference>
<evidence type="ECO:0000256" key="3">
    <source>
        <dbReference type="ARBA" id="ARBA00022692"/>
    </source>
</evidence>
<dbReference type="EMBL" id="QYAD01000002">
    <property type="protein sequence ID" value="MBL3689713.1"/>
    <property type="molecule type" value="Genomic_DNA"/>
</dbReference>
<keyword evidence="3 8" id="KW-0812">Transmembrane</keyword>
<evidence type="ECO:0000256" key="7">
    <source>
        <dbReference type="ARBA" id="ARBA00023303"/>
    </source>
</evidence>
<dbReference type="Proteomes" id="UP001646141">
    <property type="component" value="Unassembled WGS sequence"/>
</dbReference>
<keyword evidence="2" id="KW-0813">Transport</keyword>
<dbReference type="PANTHER" id="PTHR11537">
    <property type="entry name" value="VOLTAGE-GATED POTASSIUM CHANNEL"/>
    <property type="match status" value="1"/>
</dbReference>
<sequence>MFGYRIQRWEKATEWPLTLAALAFFAAYAIQIISRPGGILGEVTELIIWLTWAIFLVDYLARLILTEDRWRWFYRHLLDLAIVALPMLRPLRLMRFLTVVALVQRSAGNALRGRVVTYTIGAASLFVVIAALAILDAEQSEGTIDSFGEALWWAVVTMTTVGYGDLAPVTTGGRVIAAGLMLGGIALIGAVTATLASWIVEKVSTENGPTLNATSEQVNELRRELAEVKSLLLERTSVSAPEGAVREIENKKSAELR</sequence>
<feature type="transmembrane region" description="Helical" evidence="8">
    <location>
        <begin position="115"/>
        <end position="135"/>
    </location>
</feature>
<evidence type="ECO:0000256" key="2">
    <source>
        <dbReference type="ARBA" id="ARBA00022448"/>
    </source>
</evidence>
<dbReference type="InterPro" id="IPR013099">
    <property type="entry name" value="K_chnl_dom"/>
</dbReference>
<feature type="domain" description="Potassium channel" evidence="9">
    <location>
        <begin position="125"/>
        <end position="200"/>
    </location>
</feature>
<evidence type="ECO:0000256" key="6">
    <source>
        <dbReference type="ARBA" id="ARBA00023136"/>
    </source>
</evidence>
<keyword evidence="6 8" id="KW-0472">Membrane</keyword>
<dbReference type="GO" id="GO:0034220">
    <property type="term" value="P:monoatomic ion transmembrane transport"/>
    <property type="evidence" value="ECO:0007669"/>
    <property type="project" value="UniProtKB-KW"/>
</dbReference>
<keyword evidence="4 8" id="KW-1133">Transmembrane helix</keyword>
<dbReference type="InterPro" id="IPR027359">
    <property type="entry name" value="Volt_channel_dom_sf"/>
</dbReference>
<name>A0ABS1SNH7_9MICO</name>
<feature type="transmembrane region" description="Helical" evidence="8">
    <location>
        <begin position="46"/>
        <end position="65"/>
    </location>
</feature>
<dbReference type="SUPFAM" id="SSF81324">
    <property type="entry name" value="Voltage-gated potassium channels"/>
    <property type="match status" value="1"/>
</dbReference>
<feature type="transmembrane region" description="Helical" evidence="8">
    <location>
        <begin position="12"/>
        <end position="34"/>
    </location>
</feature>
<feature type="transmembrane region" description="Helical" evidence="8">
    <location>
        <begin position="147"/>
        <end position="164"/>
    </location>
</feature>
<comment type="subcellular location">
    <subcellularLocation>
        <location evidence="1">Membrane</location>
        <topology evidence="1">Multi-pass membrane protein</topology>
    </subcellularLocation>
</comment>
<keyword evidence="7 10" id="KW-0407">Ion channel</keyword>
<dbReference type="Gene3D" id="1.20.5.110">
    <property type="match status" value="1"/>
</dbReference>
<protein>
    <submittedName>
        <fullName evidence="10">Two pore domain potassium channel family protein</fullName>
    </submittedName>
</protein>
<gene>
    <name evidence="10" type="ORF">D3226_07035</name>
</gene>
<evidence type="ECO:0000313" key="11">
    <source>
        <dbReference type="Proteomes" id="UP001646141"/>
    </source>
</evidence>
<evidence type="ECO:0000256" key="1">
    <source>
        <dbReference type="ARBA" id="ARBA00004141"/>
    </source>
</evidence>
<feature type="transmembrane region" description="Helical" evidence="8">
    <location>
        <begin position="176"/>
        <end position="200"/>
    </location>
</feature>
<dbReference type="PANTHER" id="PTHR11537:SF254">
    <property type="entry name" value="POTASSIUM VOLTAGE-GATED CHANNEL PROTEIN SHAB"/>
    <property type="match status" value="1"/>
</dbReference>
<evidence type="ECO:0000256" key="4">
    <source>
        <dbReference type="ARBA" id="ARBA00022989"/>
    </source>
</evidence>
<evidence type="ECO:0000256" key="5">
    <source>
        <dbReference type="ARBA" id="ARBA00023065"/>
    </source>
</evidence>
<accession>A0ABS1SNH7</accession>